<proteinExistence type="predicted"/>
<gene>
    <name evidence="2" type="ORF">FSB_LOCUS13227</name>
</gene>
<evidence type="ECO:0000313" key="2">
    <source>
        <dbReference type="EMBL" id="SPC85345.1"/>
    </source>
</evidence>
<dbReference type="EMBL" id="OIVN01000777">
    <property type="protein sequence ID" value="SPC85345.1"/>
    <property type="molecule type" value="Genomic_DNA"/>
</dbReference>
<name>A0A2N9FE26_FAGSY</name>
<dbReference type="AlphaFoldDB" id="A0A2N9FE26"/>
<reference evidence="2" key="1">
    <citation type="submission" date="2018-02" db="EMBL/GenBank/DDBJ databases">
        <authorList>
            <person name="Cohen D.B."/>
            <person name="Kent A.D."/>
        </authorList>
    </citation>
    <scope>NUCLEOTIDE SEQUENCE</scope>
</reference>
<organism evidence="2">
    <name type="scientific">Fagus sylvatica</name>
    <name type="common">Beechnut</name>
    <dbReference type="NCBI Taxonomy" id="28930"/>
    <lineage>
        <taxon>Eukaryota</taxon>
        <taxon>Viridiplantae</taxon>
        <taxon>Streptophyta</taxon>
        <taxon>Embryophyta</taxon>
        <taxon>Tracheophyta</taxon>
        <taxon>Spermatophyta</taxon>
        <taxon>Magnoliopsida</taxon>
        <taxon>eudicotyledons</taxon>
        <taxon>Gunneridae</taxon>
        <taxon>Pentapetalae</taxon>
        <taxon>rosids</taxon>
        <taxon>fabids</taxon>
        <taxon>Fagales</taxon>
        <taxon>Fagaceae</taxon>
        <taxon>Fagus</taxon>
    </lineage>
</organism>
<protein>
    <recommendedName>
        <fullName evidence="1">Reverse transcriptase zinc-binding domain-containing protein</fullName>
    </recommendedName>
</protein>
<evidence type="ECO:0000259" key="1">
    <source>
        <dbReference type="Pfam" id="PF13966"/>
    </source>
</evidence>
<feature type="domain" description="Reverse transcriptase zinc-binding" evidence="1">
    <location>
        <begin position="1"/>
        <end position="64"/>
    </location>
</feature>
<dbReference type="Pfam" id="PF13966">
    <property type="entry name" value="zf-RVT"/>
    <property type="match status" value="1"/>
</dbReference>
<accession>A0A2N9FE26</accession>
<dbReference type="InterPro" id="IPR026960">
    <property type="entry name" value="RVT-Znf"/>
</dbReference>
<sequence length="307" mass="35547">MVWKAKVPPLVAFFSWIASLGKALTIDNLRKRGLILQNWCCLCKSNGESVDHLFLHCPMASDLWWMVFSMFGVQWVMPRTIMDLFSCWMGLPGRHDTVLVWKMIPHCLIWCLWHERNARNFEDSERHIHELKLFFFHTLFDWVLGSGVSSIHSILELIDLSFEFGYNRIAQNILAQLGLARIRLDGSDLGSEARWLGFWLEDFDLGLAWSDHGSMARIAAQWLRGSDLEMVLTRDLNSVAQWLGSISAHENRIKIYPTNDLELGGTTVREMKSPKTWPRVPVRSRSDGEQKTWDQRLICMISLAKEQ</sequence>